<keyword evidence="4" id="KW-0804">Transcription</keyword>
<accession>A0A1M6YWY1</accession>
<dbReference type="Pfam" id="PF00440">
    <property type="entry name" value="TetR_N"/>
    <property type="match status" value="1"/>
</dbReference>
<feature type="DNA-binding region" description="H-T-H motif" evidence="5">
    <location>
        <begin position="48"/>
        <end position="67"/>
    </location>
</feature>
<dbReference type="GO" id="GO:0000976">
    <property type="term" value="F:transcription cis-regulatory region binding"/>
    <property type="evidence" value="ECO:0007669"/>
    <property type="project" value="TreeGrafter"/>
</dbReference>
<dbReference type="InterPro" id="IPR009057">
    <property type="entry name" value="Homeodomain-like_sf"/>
</dbReference>
<dbReference type="GO" id="GO:0003700">
    <property type="term" value="F:DNA-binding transcription factor activity"/>
    <property type="evidence" value="ECO:0007669"/>
    <property type="project" value="TreeGrafter"/>
</dbReference>
<dbReference type="Proteomes" id="UP000184130">
    <property type="component" value="Unassembled WGS sequence"/>
</dbReference>
<evidence type="ECO:0000259" key="6">
    <source>
        <dbReference type="PROSITE" id="PS50977"/>
    </source>
</evidence>
<proteinExistence type="predicted"/>
<dbReference type="SUPFAM" id="SSF46689">
    <property type="entry name" value="Homeodomain-like"/>
    <property type="match status" value="1"/>
</dbReference>
<organism evidence="7 8">
    <name type="scientific">Xylanibacter ruminicola</name>
    <name type="common">Prevotella ruminicola</name>
    <dbReference type="NCBI Taxonomy" id="839"/>
    <lineage>
        <taxon>Bacteria</taxon>
        <taxon>Pseudomonadati</taxon>
        <taxon>Bacteroidota</taxon>
        <taxon>Bacteroidia</taxon>
        <taxon>Bacteroidales</taxon>
        <taxon>Prevotellaceae</taxon>
        <taxon>Xylanibacter</taxon>
    </lineage>
</organism>
<protein>
    <submittedName>
        <fullName evidence="7">Transcriptional regulator, TetR family</fullName>
    </submittedName>
</protein>
<dbReference type="Gene3D" id="1.10.357.10">
    <property type="entry name" value="Tetracycline Repressor, domain 2"/>
    <property type="match status" value="1"/>
</dbReference>
<dbReference type="PRINTS" id="PR00455">
    <property type="entry name" value="HTHTETR"/>
</dbReference>
<evidence type="ECO:0000256" key="1">
    <source>
        <dbReference type="ARBA" id="ARBA00022491"/>
    </source>
</evidence>
<dbReference type="PANTHER" id="PTHR30055:SF175">
    <property type="entry name" value="HTH-TYPE TRANSCRIPTIONAL REPRESSOR KSTR2"/>
    <property type="match status" value="1"/>
</dbReference>
<gene>
    <name evidence="7" type="ORF">SAMN05216463_13410</name>
</gene>
<dbReference type="InterPro" id="IPR050109">
    <property type="entry name" value="HTH-type_TetR-like_transc_reg"/>
</dbReference>
<sequence length="219" mass="26061">MDFFCIFAAKWINMQENSEISQYKLGLRDKIVDVAMKLFLKHGIRLVRMDDVARKMGISKRTIYELYSNKEDLLYEVVVCHFKQRQAVMNQVLCRCNDVMEILLEVYHQKVADFKMTNPLFFSEMIRYPQLQDFLNQQNLEMRQHSIDFYKRGVGEGYFRADVNYELAVKLFDVMGQYIMEQELYRTYSIEEIFKNIVFVSIRGMCTERGVKAIDKILG</sequence>
<dbReference type="InterPro" id="IPR036271">
    <property type="entry name" value="Tet_transcr_reg_TetR-rel_C_sf"/>
</dbReference>
<evidence type="ECO:0000313" key="8">
    <source>
        <dbReference type="Proteomes" id="UP000184130"/>
    </source>
</evidence>
<keyword evidence="3 5" id="KW-0238">DNA-binding</keyword>
<dbReference type="InterPro" id="IPR001647">
    <property type="entry name" value="HTH_TetR"/>
</dbReference>
<dbReference type="AlphaFoldDB" id="A0A1M6YWY1"/>
<evidence type="ECO:0000313" key="7">
    <source>
        <dbReference type="EMBL" id="SHL22605.1"/>
    </source>
</evidence>
<dbReference type="EMBL" id="FRBD01000034">
    <property type="protein sequence ID" value="SHL22605.1"/>
    <property type="molecule type" value="Genomic_DNA"/>
</dbReference>
<keyword evidence="2" id="KW-0805">Transcription regulation</keyword>
<evidence type="ECO:0000256" key="5">
    <source>
        <dbReference type="PROSITE-ProRule" id="PRU00335"/>
    </source>
</evidence>
<name>A0A1M6YWY1_XYLRU</name>
<dbReference type="PANTHER" id="PTHR30055">
    <property type="entry name" value="HTH-TYPE TRANSCRIPTIONAL REGULATOR RUTR"/>
    <property type="match status" value="1"/>
</dbReference>
<dbReference type="SUPFAM" id="SSF48498">
    <property type="entry name" value="Tetracyclin repressor-like, C-terminal domain"/>
    <property type="match status" value="1"/>
</dbReference>
<feature type="domain" description="HTH tetR-type" evidence="6">
    <location>
        <begin position="25"/>
        <end position="85"/>
    </location>
</feature>
<keyword evidence="1" id="KW-0678">Repressor</keyword>
<dbReference type="Gene3D" id="1.10.10.60">
    <property type="entry name" value="Homeodomain-like"/>
    <property type="match status" value="1"/>
</dbReference>
<evidence type="ECO:0000256" key="3">
    <source>
        <dbReference type="ARBA" id="ARBA00023125"/>
    </source>
</evidence>
<evidence type="ECO:0000256" key="4">
    <source>
        <dbReference type="ARBA" id="ARBA00023163"/>
    </source>
</evidence>
<dbReference type="PROSITE" id="PS50977">
    <property type="entry name" value="HTH_TETR_2"/>
    <property type="match status" value="1"/>
</dbReference>
<evidence type="ECO:0000256" key="2">
    <source>
        <dbReference type="ARBA" id="ARBA00023015"/>
    </source>
</evidence>
<reference evidence="7 8" key="1">
    <citation type="submission" date="2016-11" db="EMBL/GenBank/DDBJ databases">
        <authorList>
            <person name="Jaros S."/>
            <person name="Januszkiewicz K."/>
            <person name="Wedrychowicz H."/>
        </authorList>
    </citation>
    <scope>NUCLEOTIDE SEQUENCE [LARGE SCALE GENOMIC DNA]</scope>
    <source>
        <strain evidence="7 8">KHT3</strain>
    </source>
</reference>